<dbReference type="InterPro" id="IPR025333">
    <property type="entry name" value="DUF4239"/>
</dbReference>
<keyword evidence="1" id="KW-1133">Transmembrane helix</keyword>
<gene>
    <name evidence="2" type="ORF">GCM10009839_90290</name>
</gene>
<dbReference type="Pfam" id="PF14023">
    <property type="entry name" value="Bestrophin-like"/>
    <property type="match status" value="1"/>
</dbReference>
<feature type="transmembrane region" description="Helical" evidence="1">
    <location>
        <begin position="40"/>
        <end position="64"/>
    </location>
</feature>
<evidence type="ECO:0000313" key="3">
    <source>
        <dbReference type="Proteomes" id="UP001500751"/>
    </source>
</evidence>
<protein>
    <recommendedName>
        <fullName evidence="4">DUF4239 domain-containing protein</fullName>
    </recommendedName>
</protein>
<feature type="transmembrane region" description="Helical" evidence="1">
    <location>
        <begin position="6"/>
        <end position="28"/>
    </location>
</feature>
<keyword evidence="3" id="KW-1185">Reference proteome</keyword>
<comment type="caution">
    <text evidence="2">The sequence shown here is derived from an EMBL/GenBank/DDBJ whole genome shotgun (WGS) entry which is preliminary data.</text>
</comment>
<evidence type="ECO:0000313" key="2">
    <source>
        <dbReference type="EMBL" id="GAA2064677.1"/>
    </source>
</evidence>
<evidence type="ECO:0000256" key="1">
    <source>
        <dbReference type="SAM" id="Phobius"/>
    </source>
</evidence>
<name>A0ABP5H4I5_9ACTN</name>
<proteinExistence type="predicted"/>
<dbReference type="EMBL" id="BAAAQN010000097">
    <property type="protein sequence ID" value="GAA2064677.1"/>
    <property type="molecule type" value="Genomic_DNA"/>
</dbReference>
<organism evidence="2 3">
    <name type="scientific">Catenulispora yoronensis</name>
    <dbReference type="NCBI Taxonomy" id="450799"/>
    <lineage>
        <taxon>Bacteria</taxon>
        <taxon>Bacillati</taxon>
        <taxon>Actinomycetota</taxon>
        <taxon>Actinomycetes</taxon>
        <taxon>Catenulisporales</taxon>
        <taxon>Catenulisporaceae</taxon>
        <taxon>Catenulispora</taxon>
    </lineage>
</organism>
<dbReference type="Proteomes" id="UP001500751">
    <property type="component" value="Unassembled WGS sequence"/>
</dbReference>
<accession>A0ABP5H4I5</accession>
<keyword evidence="1" id="KW-0812">Transmembrane</keyword>
<keyword evidence="1" id="KW-0472">Membrane</keyword>
<evidence type="ECO:0008006" key="4">
    <source>
        <dbReference type="Google" id="ProtNLM"/>
    </source>
</evidence>
<feature type="transmembrane region" description="Helical" evidence="1">
    <location>
        <begin position="209"/>
        <end position="229"/>
    </location>
</feature>
<dbReference type="RefSeq" id="WP_344671929.1">
    <property type="nucleotide sequence ID" value="NZ_BAAAQN010000097.1"/>
</dbReference>
<sequence>MSNIVSGLIVVAFAALIGFMGLVVKVRFFPVKEEEEREDVAGYVTMVVGVIYALILALALVAVWENKDSAEGHVATESSALHELYLLGATMAPADQQRVQTAATAYEEYVVNTEWPKLRNGDEIDNTGWTLLTTLRTAVLTSDTGTTARQDVLSDATTQLSTLADARRGRLDDATKRMPPVLWIGLILGGILTIGLTFAYGIEQRFTHIGMVMGMVALIGFMLILIYNLENPFNHGLGADPEPFKRLFD</sequence>
<reference evidence="3" key="1">
    <citation type="journal article" date="2019" name="Int. J. Syst. Evol. Microbiol.">
        <title>The Global Catalogue of Microorganisms (GCM) 10K type strain sequencing project: providing services to taxonomists for standard genome sequencing and annotation.</title>
        <authorList>
            <consortium name="The Broad Institute Genomics Platform"/>
            <consortium name="The Broad Institute Genome Sequencing Center for Infectious Disease"/>
            <person name="Wu L."/>
            <person name="Ma J."/>
        </authorList>
    </citation>
    <scope>NUCLEOTIDE SEQUENCE [LARGE SCALE GENOMIC DNA]</scope>
    <source>
        <strain evidence="3">JCM 16014</strain>
    </source>
</reference>
<feature type="transmembrane region" description="Helical" evidence="1">
    <location>
        <begin position="181"/>
        <end position="202"/>
    </location>
</feature>